<evidence type="ECO:0000259" key="7">
    <source>
        <dbReference type="PROSITE" id="PS00745"/>
    </source>
</evidence>
<dbReference type="InterPro" id="IPR004374">
    <property type="entry name" value="PrfB"/>
</dbReference>
<dbReference type="PROSITE" id="PS00745">
    <property type="entry name" value="RF_PROK_I"/>
    <property type="match status" value="1"/>
</dbReference>
<dbReference type="InterPro" id="IPR000352">
    <property type="entry name" value="Pep_chain_release_fac_I"/>
</dbReference>
<dbReference type="HAMAP" id="MF_00094">
    <property type="entry name" value="Rel_fac_2"/>
    <property type="match status" value="1"/>
</dbReference>
<dbReference type="AlphaFoldDB" id="B9XRY5"/>
<dbReference type="InterPro" id="IPR045853">
    <property type="entry name" value="Pep_chain_release_fac_I_sf"/>
</dbReference>
<dbReference type="Pfam" id="PF00472">
    <property type="entry name" value="RF-1"/>
    <property type="match status" value="1"/>
</dbReference>
<dbReference type="PANTHER" id="PTHR43116:SF3">
    <property type="entry name" value="CLASS I PEPTIDE CHAIN RELEASE FACTOR"/>
    <property type="match status" value="1"/>
</dbReference>
<evidence type="ECO:0000313" key="9">
    <source>
        <dbReference type="Proteomes" id="UP000003688"/>
    </source>
</evidence>
<dbReference type="STRING" id="320771.Cflav_PD0369"/>
<dbReference type="GO" id="GO:0005737">
    <property type="term" value="C:cytoplasm"/>
    <property type="evidence" value="ECO:0007669"/>
    <property type="project" value="UniProtKB-SubCell"/>
</dbReference>
<keyword evidence="3 4" id="KW-0648">Protein biosynthesis</keyword>
<feature type="coiled-coil region" evidence="6">
    <location>
        <begin position="72"/>
        <end position="121"/>
    </location>
</feature>
<dbReference type="InterPro" id="IPR005139">
    <property type="entry name" value="PCRF"/>
</dbReference>
<keyword evidence="4" id="KW-0963">Cytoplasm</keyword>
<dbReference type="NCBIfam" id="TIGR00020">
    <property type="entry name" value="prfB"/>
    <property type="match status" value="1"/>
</dbReference>
<evidence type="ECO:0000256" key="1">
    <source>
        <dbReference type="ARBA" id="ARBA00010835"/>
    </source>
</evidence>
<sequence length="384" mass="43179">MLCACSKLPKLNCPTLARNWPTYGGFFDVANVQKRLGELDSLMAGESFWSNRDQAQKLIDESNSLRKKVEPLLKAEKQLEDYKVMIELAEAEPAAEQEKYQNDVDRELVVFNKELENLELKVFLNGPHDKNNCILSINAGAGGTESCDWANMLLRMYQRWAELRGWQVEVTDALPGETAGIKSATLLISGENAYGFCKAERGVHRLVRISPFDSNKRRHTSFASVDAIAEIEEEGEIAIPPNEFHVDTFRSGGKGGQNVNKVETAVRITHIPTGLVVASQTQRSQHQNRATAMKLLLSRIFAQRLDAQKQEMERFYGEKGSVSWGNQIRSYVFQPYRMVKDLRTGVETSDVQGVMDGDLDPYVNGWLRAGCPSKRMAGVRDEEE</sequence>
<feature type="domain" description="Prokaryotic-type class I peptide chain release factors" evidence="7">
    <location>
        <begin position="250"/>
        <end position="266"/>
    </location>
</feature>
<evidence type="ECO:0000256" key="5">
    <source>
        <dbReference type="NCBIfam" id="TIGR00020"/>
    </source>
</evidence>
<keyword evidence="2 4" id="KW-0488">Methylation</keyword>
<name>B9XRY5_PEDPL</name>
<evidence type="ECO:0000256" key="4">
    <source>
        <dbReference type="HAMAP-Rule" id="MF_00094"/>
    </source>
</evidence>
<dbReference type="SMART" id="SM00937">
    <property type="entry name" value="PCRF"/>
    <property type="match status" value="1"/>
</dbReference>
<dbReference type="Gene3D" id="3.30.70.1660">
    <property type="match status" value="1"/>
</dbReference>
<dbReference type="PANTHER" id="PTHR43116">
    <property type="entry name" value="PEPTIDE CHAIN RELEASE FACTOR 2"/>
    <property type="match status" value="1"/>
</dbReference>
<comment type="PTM">
    <text evidence="4">Methylated by PrmC. Methylation increases the termination efficiency of RF2.</text>
</comment>
<evidence type="ECO:0000256" key="6">
    <source>
        <dbReference type="SAM" id="Coils"/>
    </source>
</evidence>
<keyword evidence="6" id="KW-0175">Coiled coil</keyword>
<proteinExistence type="inferred from homology"/>
<feature type="modified residue" description="N5-methylglutamine" evidence="4">
    <location>
        <position position="257"/>
    </location>
</feature>
<accession>B9XRY5</accession>
<dbReference type="Gene3D" id="3.30.160.20">
    <property type="match status" value="1"/>
</dbReference>
<evidence type="ECO:0000256" key="3">
    <source>
        <dbReference type="ARBA" id="ARBA00022917"/>
    </source>
</evidence>
<dbReference type="OrthoDB" id="9806673at2"/>
<dbReference type="Pfam" id="PF03462">
    <property type="entry name" value="PCRF"/>
    <property type="match status" value="1"/>
</dbReference>
<dbReference type="Proteomes" id="UP000003688">
    <property type="component" value="Unassembled WGS sequence"/>
</dbReference>
<comment type="similarity">
    <text evidence="1 4">Belongs to the prokaryotic/mitochondrial release factor family.</text>
</comment>
<keyword evidence="9" id="KW-1185">Reference proteome</keyword>
<comment type="caution">
    <text evidence="8">The sequence shown here is derived from an EMBL/GenBank/DDBJ whole genome shotgun (WGS) entry which is preliminary data.</text>
</comment>
<dbReference type="SUPFAM" id="SSF75620">
    <property type="entry name" value="Release factor"/>
    <property type="match status" value="1"/>
</dbReference>
<organism evidence="8 9">
    <name type="scientific">Pedosphaera parvula (strain Ellin514)</name>
    <dbReference type="NCBI Taxonomy" id="320771"/>
    <lineage>
        <taxon>Bacteria</taxon>
        <taxon>Pseudomonadati</taxon>
        <taxon>Verrucomicrobiota</taxon>
        <taxon>Pedosphaerae</taxon>
        <taxon>Pedosphaerales</taxon>
        <taxon>Pedosphaeraceae</taxon>
        <taxon>Pedosphaera</taxon>
    </lineage>
</organism>
<comment type="function">
    <text evidence="4">Peptide chain release factor 2 directs the termination of translation in response to the peptide chain termination codons UGA and UAA.</text>
</comment>
<evidence type="ECO:0000256" key="2">
    <source>
        <dbReference type="ARBA" id="ARBA00022481"/>
    </source>
</evidence>
<gene>
    <name evidence="4" type="primary">prfB</name>
    <name evidence="8" type="ORF">Cflav_PD0369</name>
</gene>
<reference evidence="8 9" key="1">
    <citation type="journal article" date="2011" name="J. Bacteriol.">
        <title>Genome sequence of 'Pedosphaera parvula' Ellin514, an aerobic Verrucomicrobial isolate from pasture soil.</title>
        <authorList>
            <person name="Kant R."/>
            <person name="van Passel M.W."/>
            <person name="Sangwan P."/>
            <person name="Palva A."/>
            <person name="Lucas S."/>
            <person name="Copeland A."/>
            <person name="Lapidus A."/>
            <person name="Glavina Del Rio T."/>
            <person name="Dalin E."/>
            <person name="Tice H."/>
            <person name="Bruce D."/>
            <person name="Goodwin L."/>
            <person name="Pitluck S."/>
            <person name="Chertkov O."/>
            <person name="Larimer F.W."/>
            <person name="Land M.L."/>
            <person name="Hauser L."/>
            <person name="Brettin T.S."/>
            <person name="Detter J.C."/>
            <person name="Han S."/>
            <person name="de Vos W.M."/>
            <person name="Janssen P.H."/>
            <person name="Smidt H."/>
        </authorList>
    </citation>
    <scope>NUCLEOTIDE SEQUENCE [LARGE SCALE GENOMIC DNA]</scope>
    <source>
        <strain evidence="8 9">Ellin514</strain>
    </source>
</reference>
<evidence type="ECO:0000313" key="8">
    <source>
        <dbReference type="EMBL" id="EEF57396.1"/>
    </source>
</evidence>
<dbReference type="GO" id="GO:0016149">
    <property type="term" value="F:translation release factor activity, codon specific"/>
    <property type="evidence" value="ECO:0007669"/>
    <property type="project" value="UniProtKB-UniRule"/>
</dbReference>
<comment type="subcellular location">
    <subcellularLocation>
        <location evidence="4">Cytoplasm</location>
    </subcellularLocation>
</comment>
<protein>
    <recommendedName>
        <fullName evidence="4 5">Peptide chain release factor 2</fullName>
        <shortName evidence="4">RF-2</shortName>
    </recommendedName>
</protein>
<dbReference type="EMBL" id="ABOX02000070">
    <property type="protein sequence ID" value="EEF57396.1"/>
    <property type="molecule type" value="Genomic_DNA"/>
</dbReference>
<dbReference type="Gene3D" id="1.20.58.410">
    <property type="entry name" value="Release factor"/>
    <property type="match status" value="1"/>
</dbReference>